<comment type="caution">
    <text evidence="2">The sequence shown here is derived from an EMBL/GenBank/DDBJ whole genome shotgun (WGS) entry which is preliminary data.</text>
</comment>
<dbReference type="Proteomes" id="UP000749471">
    <property type="component" value="Unassembled WGS sequence"/>
</dbReference>
<keyword evidence="3" id="KW-1185">Reference proteome</keyword>
<keyword evidence="1" id="KW-0472">Membrane</keyword>
<evidence type="ECO:0000313" key="2">
    <source>
        <dbReference type="EMBL" id="MBU5439138.1"/>
    </source>
</evidence>
<sequence length="154" mass="17684">MRGIRENISRKKIVIMIVLVIICFLLVVGKNSNQKAVEGIVEFSGEGKYWEAIYIFNSDRYEETHTNYFKLVSKQKTLIPKNNINIKIISTDGIITGNLGDMDVSEKINDDGFQEILFLVGTVNQTTFLGDKYKLHIEFQNKVDTINLKYEQSK</sequence>
<proteinExistence type="predicted"/>
<evidence type="ECO:0008006" key="4">
    <source>
        <dbReference type="Google" id="ProtNLM"/>
    </source>
</evidence>
<keyword evidence="1" id="KW-0812">Transmembrane</keyword>
<dbReference type="RefSeq" id="WP_216520842.1">
    <property type="nucleotide sequence ID" value="NZ_JAHLPM010000012.1"/>
</dbReference>
<reference evidence="2 3" key="1">
    <citation type="submission" date="2021-06" db="EMBL/GenBank/DDBJ databases">
        <authorList>
            <person name="Sun Q."/>
            <person name="Li D."/>
        </authorList>
    </citation>
    <scope>NUCLEOTIDE SEQUENCE [LARGE SCALE GENOMIC DNA]</scope>
    <source>
        <strain evidence="2 3">MSJ-40</strain>
    </source>
</reference>
<name>A0ABS6E890_9FIRM</name>
<evidence type="ECO:0000256" key="1">
    <source>
        <dbReference type="SAM" id="Phobius"/>
    </source>
</evidence>
<gene>
    <name evidence="2" type="ORF">KQI42_14040</name>
</gene>
<dbReference type="EMBL" id="JAHLPM010000012">
    <property type="protein sequence ID" value="MBU5439138.1"/>
    <property type="molecule type" value="Genomic_DNA"/>
</dbReference>
<feature type="transmembrane region" description="Helical" evidence="1">
    <location>
        <begin position="12"/>
        <end position="29"/>
    </location>
</feature>
<evidence type="ECO:0000313" key="3">
    <source>
        <dbReference type="Proteomes" id="UP000749471"/>
    </source>
</evidence>
<protein>
    <recommendedName>
        <fullName evidence="4">Lipoprotein</fullName>
    </recommendedName>
</protein>
<accession>A0ABS6E890</accession>
<organism evidence="2 3">
    <name type="scientific">Tissierella simiarum</name>
    <dbReference type="NCBI Taxonomy" id="2841534"/>
    <lineage>
        <taxon>Bacteria</taxon>
        <taxon>Bacillati</taxon>
        <taxon>Bacillota</taxon>
        <taxon>Tissierellia</taxon>
        <taxon>Tissierellales</taxon>
        <taxon>Tissierellaceae</taxon>
        <taxon>Tissierella</taxon>
    </lineage>
</organism>
<keyword evidence="1" id="KW-1133">Transmembrane helix</keyword>